<proteinExistence type="predicted"/>
<dbReference type="RefSeq" id="WP_053416906.1">
    <property type="nucleotide sequence ID" value="NZ_LILB01000005.1"/>
</dbReference>
<dbReference type="OrthoDB" id="143422at2"/>
<protein>
    <submittedName>
        <fullName evidence="3">Sugar diacid utilization regulator SdaR</fullName>
    </submittedName>
</protein>
<sequence length="551" mass="63918">MIEFVLTIQDILERKSFKSAKVIAGSKGLNNQVKWSHILEIKEFETLINGGELILTTGVGLQLDLTTQLRYLENLIEKNAAGMCIEIGPYFKEIPNELITLADEHDFPLIIFEEVVRFVDITQDLHTLIINQHHQWLSQLDTLSTKFIDLSLSPNGILKILQELNHYFRQGVLFITEHSKSYYYPSEIKELESSIRSFIEKSQSDMTVQRNFTLSNETFALMPVKGLGQVWGHLCLQVQQPMSNEFFFLILDRAALAIAQILLRNRTIQERKQNMEDELVQNLIKGRDYEQDDVQTYLPAASRNMYFRIFVMQLDSSEVNIVEEDWEEMKLQRSMLVRSIFKRLGFFPAVSSKRTEITVIASFIAADHLKEKTDRFEQIIQSIEDMKDTSTFCGDECKFGVSRVYKDIAQVREGYVEAKKAITLKKSDIVNTYFYNDLGINRLLLLLIESKQLENYVHDYLDVILSYDQKYESDLFTTLCIYLECNGVKNETADRLFIVRQTLYNRLEKLETLLGSNFMEPSNRLALEVAIKAYQLLLKQNNNEGKPVFLV</sequence>
<dbReference type="PATRIC" id="fig|263475.3.peg.3171"/>
<keyword evidence="4" id="KW-1185">Reference proteome</keyword>
<dbReference type="Pfam" id="PF13556">
    <property type="entry name" value="HTH_30"/>
    <property type="match status" value="1"/>
</dbReference>
<name>A0A0M0LCV6_9BACL</name>
<evidence type="ECO:0000313" key="3">
    <source>
        <dbReference type="EMBL" id="KOO48722.1"/>
    </source>
</evidence>
<feature type="domain" description="PucR C-terminal helix-turn-helix" evidence="2">
    <location>
        <begin position="475"/>
        <end position="533"/>
    </location>
</feature>
<dbReference type="Proteomes" id="UP000036867">
    <property type="component" value="Unassembled WGS sequence"/>
</dbReference>
<dbReference type="InterPro" id="IPR025736">
    <property type="entry name" value="PucR_C-HTH_dom"/>
</dbReference>
<gene>
    <name evidence="3" type="ORF">AMD00_09805</name>
</gene>
<dbReference type="InterPro" id="IPR012914">
    <property type="entry name" value="PucR_dom"/>
</dbReference>
<dbReference type="InterPro" id="IPR051448">
    <property type="entry name" value="CdaR-like_regulators"/>
</dbReference>
<dbReference type="PANTHER" id="PTHR33744:SF1">
    <property type="entry name" value="DNA-BINDING TRANSCRIPTIONAL ACTIVATOR ADER"/>
    <property type="match status" value="1"/>
</dbReference>
<dbReference type="STRING" id="263475.AMD00_09805"/>
<dbReference type="GeneID" id="301136395"/>
<evidence type="ECO:0000259" key="1">
    <source>
        <dbReference type="Pfam" id="PF07905"/>
    </source>
</evidence>
<dbReference type="AlphaFoldDB" id="A0A0M0LCV6"/>
<feature type="domain" description="Purine catabolism PurC-like" evidence="1">
    <location>
        <begin position="10"/>
        <end position="129"/>
    </location>
</feature>
<reference evidence="4" key="1">
    <citation type="submission" date="2015-08" db="EMBL/GenBank/DDBJ databases">
        <title>Fjat-10028 dsm 16317.</title>
        <authorList>
            <person name="Liu B."/>
            <person name="Wang J."/>
            <person name="Zhu Y."/>
            <person name="Liu G."/>
            <person name="Chen Q."/>
            <person name="Chen Z."/>
            <person name="Lan J."/>
            <person name="Che J."/>
            <person name="Ge C."/>
            <person name="Shi H."/>
            <person name="Pan Z."/>
            <person name="Liu X."/>
        </authorList>
    </citation>
    <scope>NUCLEOTIDE SEQUENCE [LARGE SCALE GENOMIC DNA]</scope>
    <source>
        <strain evidence="4">DSM 16317</strain>
    </source>
</reference>
<comment type="caution">
    <text evidence="3">The sequence shown here is derived from an EMBL/GenBank/DDBJ whole genome shotgun (WGS) entry which is preliminary data.</text>
</comment>
<accession>A0A0M0LCV6</accession>
<organism evidence="3 4">
    <name type="scientific">Viridibacillus arvi</name>
    <dbReference type="NCBI Taxonomy" id="263475"/>
    <lineage>
        <taxon>Bacteria</taxon>
        <taxon>Bacillati</taxon>
        <taxon>Bacillota</taxon>
        <taxon>Bacilli</taxon>
        <taxon>Bacillales</taxon>
        <taxon>Caryophanaceae</taxon>
        <taxon>Viridibacillus</taxon>
    </lineage>
</organism>
<dbReference type="InterPro" id="IPR042070">
    <property type="entry name" value="PucR_C-HTH_sf"/>
</dbReference>
<dbReference type="PANTHER" id="PTHR33744">
    <property type="entry name" value="CARBOHYDRATE DIACID REGULATOR"/>
    <property type="match status" value="1"/>
</dbReference>
<dbReference type="Pfam" id="PF07905">
    <property type="entry name" value="PucR"/>
    <property type="match status" value="1"/>
</dbReference>
<evidence type="ECO:0000313" key="4">
    <source>
        <dbReference type="Proteomes" id="UP000036867"/>
    </source>
</evidence>
<dbReference type="EMBL" id="LILB01000005">
    <property type="protein sequence ID" value="KOO48722.1"/>
    <property type="molecule type" value="Genomic_DNA"/>
</dbReference>
<dbReference type="Gene3D" id="1.10.10.2840">
    <property type="entry name" value="PucR C-terminal helix-turn-helix domain"/>
    <property type="match status" value="1"/>
</dbReference>
<evidence type="ECO:0000259" key="2">
    <source>
        <dbReference type="Pfam" id="PF13556"/>
    </source>
</evidence>